<dbReference type="Gene3D" id="3.30.420.10">
    <property type="entry name" value="Ribonuclease H-like superfamily/Ribonuclease H"/>
    <property type="match status" value="1"/>
</dbReference>
<protein>
    <submittedName>
        <fullName evidence="2">Uncharacterized protein</fullName>
    </submittedName>
</protein>
<dbReference type="GO" id="GO:0003676">
    <property type="term" value="F:nucleic acid binding"/>
    <property type="evidence" value="ECO:0007669"/>
    <property type="project" value="InterPro"/>
</dbReference>
<dbReference type="GO" id="GO:0015074">
    <property type="term" value="P:DNA integration"/>
    <property type="evidence" value="ECO:0007669"/>
    <property type="project" value="InterPro"/>
</dbReference>
<dbReference type="STRING" id="1249101.BST21_02885"/>
<dbReference type="AlphaFoldDB" id="A0A1X0C1A1"/>
<organism evidence="2 3">
    <name type="scientific">Mycolicibacterium celeriflavum</name>
    <name type="common">Mycobacterium celeriflavum</name>
    <dbReference type="NCBI Taxonomy" id="1249101"/>
    <lineage>
        <taxon>Bacteria</taxon>
        <taxon>Bacillati</taxon>
        <taxon>Actinomycetota</taxon>
        <taxon>Actinomycetes</taxon>
        <taxon>Mycobacteriales</taxon>
        <taxon>Mycobacteriaceae</taxon>
        <taxon>Mycolicibacterium</taxon>
    </lineage>
</organism>
<dbReference type="Proteomes" id="UP000466431">
    <property type="component" value="Chromosome"/>
</dbReference>
<reference evidence="2 3" key="1">
    <citation type="journal article" date="2019" name="Emerg. Microbes Infect.">
        <title>Comprehensive subspecies identification of 175 nontuberculous mycobacteria species based on 7547 genomic profiles.</title>
        <authorList>
            <person name="Matsumoto Y."/>
            <person name="Kinjo T."/>
            <person name="Motooka D."/>
            <person name="Nabeya D."/>
            <person name="Jung N."/>
            <person name="Uechi K."/>
            <person name="Horii T."/>
            <person name="Iida T."/>
            <person name="Fujita J."/>
            <person name="Nakamura S."/>
        </authorList>
    </citation>
    <scope>NUCLEOTIDE SEQUENCE [LARGE SCALE GENOMIC DNA]</scope>
    <source>
        <strain evidence="2 3">JCM 18439</strain>
    </source>
</reference>
<accession>A0A1X0C1A1</accession>
<feature type="region of interest" description="Disordered" evidence="1">
    <location>
        <begin position="384"/>
        <end position="411"/>
    </location>
</feature>
<sequence>MGLTLAERRAVTEMTAIRYVVADRPAKSRILDELCANTGWHRNHARKALGAALQPKVVAPRRSPRPPVYGTDVIAALTVCWLVLGMPAGKRLAPMLTELVAVLRQFGELVIDDDTAALLVSMSAATIDRRLAGERAKRQLKGRRATKPGSLLRSQIPVRTWADWDDAKPGFVEIDLVSHDGGNTIGPFAFTLTVTDIATGWTENRSVPTKEAKCVLAALEGIADKMPFPILGVDSDNGAEFINVYLFLWCRKREITFTRARPTNKNDGCHVEQKNWAVVRTMVGYHRYDTAPEMLLLNEIWNLQSQLTNYFYPQQKLVTKVRDGAKVTKKYDKATTPFRRAINHPAMTDDRIASMARTHALINPAATQRQIQVLTAQLLKVTTSKSEPATRARIPKRAQSREATNPPSRAS</sequence>
<gene>
    <name evidence="2" type="ORF">MCEL_32850</name>
</gene>
<dbReference type="InterPro" id="IPR036397">
    <property type="entry name" value="RNaseH_sf"/>
</dbReference>
<dbReference type="InterPro" id="IPR001584">
    <property type="entry name" value="Integrase_cat-core"/>
</dbReference>
<dbReference type="PROSITE" id="PS50994">
    <property type="entry name" value="INTEGRASE"/>
    <property type="match status" value="1"/>
</dbReference>
<evidence type="ECO:0000313" key="2">
    <source>
        <dbReference type="EMBL" id="BBY44990.1"/>
    </source>
</evidence>
<dbReference type="InterPro" id="IPR012337">
    <property type="entry name" value="RNaseH-like_sf"/>
</dbReference>
<dbReference type="KEGG" id="mcee:MCEL_32850"/>
<evidence type="ECO:0000313" key="3">
    <source>
        <dbReference type="Proteomes" id="UP000466431"/>
    </source>
</evidence>
<dbReference type="EMBL" id="AP022591">
    <property type="protein sequence ID" value="BBY44990.1"/>
    <property type="molecule type" value="Genomic_DNA"/>
</dbReference>
<dbReference type="OrthoDB" id="2370461at2"/>
<feature type="compositionally biased region" description="Polar residues" evidence="1">
    <location>
        <begin position="401"/>
        <end position="411"/>
    </location>
</feature>
<dbReference type="SUPFAM" id="SSF53098">
    <property type="entry name" value="Ribonuclease H-like"/>
    <property type="match status" value="1"/>
</dbReference>
<name>A0A1X0C1A1_MYCCF</name>
<dbReference type="RefSeq" id="WP_083000139.1">
    <property type="nucleotide sequence ID" value="NZ_AP022591.1"/>
</dbReference>
<evidence type="ECO:0000256" key="1">
    <source>
        <dbReference type="SAM" id="MobiDB-lite"/>
    </source>
</evidence>
<proteinExistence type="predicted"/>
<keyword evidence="3" id="KW-1185">Reference proteome</keyword>